<protein>
    <submittedName>
        <fullName evidence="2">Uncharacterized protein</fullName>
    </submittedName>
</protein>
<name>A0A553N265_9TELE</name>
<dbReference type="STRING" id="623744.A0A553N265"/>
<keyword evidence="3" id="KW-1185">Reference proteome</keyword>
<sequence>MDPSIANVPPYADLRCQSQQIHPAVGFVIACSMLVRFSGRLDVLSGVKGIASLYPFSQKTRDKQITIISATTDSSCLCQLCTAESLGIRLSESRCVCVYVCRIMSEVSKHLFDKARAPSYPAATRPSRRCSSGQEGMGRIWVSTNAVKWRKNDEGYGVIVLNPNENSLEVEKVPDPAKKASPDASDEPAEKRERKDENENKKRKDFYEKYRNPQKEREMEHIPIRAAEAPLLPSLTPRRALDHLHIALPPSALEPPGLANLPAIIQITAPAVHVC</sequence>
<dbReference type="OrthoDB" id="421951at2759"/>
<dbReference type="EMBL" id="SRMA01027115">
    <property type="protein sequence ID" value="TRY59524.1"/>
    <property type="molecule type" value="Genomic_DNA"/>
</dbReference>
<evidence type="ECO:0000256" key="1">
    <source>
        <dbReference type="SAM" id="MobiDB-lite"/>
    </source>
</evidence>
<evidence type="ECO:0000313" key="3">
    <source>
        <dbReference type="Proteomes" id="UP000316079"/>
    </source>
</evidence>
<proteinExistence type="predicted"/>
<dbReference type="AlphaFoldDB" id="A0A553N265"/>
<feature type="region of interest" description="Disordered" evidence="1">
    <location>
        <begin position="167"/>
        <end position="208"/>
    </location>
</feature>
<reference evidence="2 3" key="1">
    <citation type="journal article" date="2019" name="Sci. Data">
        <title>Hybrid genome assembly and annotation of Danionella translucida.</title>
        <authorList>
            <person name="Kadobianskyi M."/>
            <person name="Schulze L."/>
            <person name="Schuelke M."/>
            <person name="Judkewitz B."/>
        </authorList>
    </citation>
    <scope>NUCLEOTIDE SEQUENCE [LARGE SCALE GENOMIC DNA]</scope>
    <source>
        <strain evidence="2 3">Bolton</strain>
    </source>
</reference>
<organism evidence="2 3">
    <name type="scientific">Danionella cerebrum</name>
    <dbReference type="NCBI Taxonomy" id="2873325"/>
    <lineage>
        <taxon>Eukaryota</taxon>
        <taxon>Metazoa</taxon>
        <taxon>Chordata</taxon>
        <taxon>Craniata</taxon>
        <taxon>Vertebrata</taxon>
        <taxon>Euteleostomi</taxon>
        <taxon>Actinopterygii</taxon>
        <taxon>Neopterygii</taxon>
        <taxon>Teleostei</taxon>
        <taxon>Ostariophysi</taxon>
        <taxon>Cypriniformes</taxon>
        <taxon>Danionidae</taxon>
        <taxon>Danioninae</taxon>
        <taxon>Danionella</taxon>
    </lineage>
</organism>
<feature type="compositionally biased region" description="Basic and acidic residues" evidence="1">
    <location>
        <begin position="188"/>
        <end position="208"/>
    </location>
</feature>
<accession>A0A553N265</accession>
<evidence type="ECO:0000313" key="2">
    <source>
        <dbReference type="EMBL" id="TRY59524.1"/>
    </source>
</evidence>
<gene>
    <name evidence="2" type="ORF">DNTS_012222</name>
</gene>
<feature type="compositionally biased region" description="Basic and acidic residues" evidence="1">
    <location>
        <begin position="169"/>
        <end position="181"/>
    </location>
</feature>
<comment type="caution">
    <text evidence="2">The sequence shown here is derived from an EMBL/GenBank/DDBJ whole genome shotgun (WGS) entry which is preliminary data.</text>
</comment>
<dbReference type="Proteomes" id="UP000316079">
    <property type="component" value="Unassembled WGS sequence"/>
</dbReference>